<dbReference type="Proteomes" id="UP001054252">
    <property type="component" value="Unassembled WGS sequence"/>
</dbReference>
<keyword evidence="4" id="KW-1185">Reference proteome</keyword>
<evidence type="ECO:0000313" key="3">
    <source>
        <dbReference type="EMBL" id="GKV34233.1"/>
    </source>
</evidence>
<evidence type="ECO:0000256" key="1">
    <source>
        <dbReference type="SAM" id="MobiDB-lite"/>
    </source>
</evidence>
<sequence>MHAIKGAWVGQTFALAKSNESGGRKARIRRSKEERKVMVESFIKKYQSTNDGNFPSLNLTHKEVGGSFYTIREIVREIIQENRVLGPGKLIEEEENAEQFLEQHPLGSISIELQSSQSIPTSGINFVPNHDQDVNDESEHEFDNEQIINVSAMDLKDETDTEVRAEFEGNGTSIDLKDKSDKEVGSVEVNGSAMDLKDESAKEVSAELGVAGIGMDLKDESDKEVGAEVKVELFEESGKELTSPTSRVTPVMAEAEESGKQFTPTTSKVTQLTTDAIVETFPLRPVSTFADYIDERSGEVRILSETSEETQIKKVGLGPENGNSISNGIISSEKNNAVMLEKNSDSPLEVSKQLTTTDSVEHGSQNGATSKVDVLTNDILTSKTNERSKVTDGEVCFTQTPVLFLYM</sequence>
<gene>
    <name evidence="3" type="ORF">SLEP1_g42624</name>
</gene>
<dbReference type="EMBL" id="BPVZ01000104">
    <property type="protein sequence ID" value="GKV34233.1"/>
    <property type="molecule type" value="Genomic_DNA"/>
</dbReference>
<accession>A0AAV5LAV6</accession>
<protein>
    <recommendedName>
        <fullName evidence="2">AT3G52170-like helix-turn-helix domain-containing protein</fullName>
    </recommendedName>
</protein>
<feature type="domain" description="AT3G52170-like helix-turn-helix" evidence="2">
    <location>
        <begin position="31"/>
        <end position="79"/>
    </location>
</feature>
<proteinExistence type="predicted"/>
<evidence type="ECO:0000259" key="2">
    <source>
        <dbReference type="Pfam" id="PF25896"/>
    </source>
</evidence>
<name>A0AAV5LAV6_9ROSI</name>
<dbReference type="PANTHER" id="PTHR34568:SF1">
    <property type="entry name" value="DNA BINDING PROTEIN"/>
    <property type="match status" value="1"/>
</dbReference>
<dbReference type="InterPro" id="IPR058941">
    <property type="entry name" value="HTH_AT3G52170-like"/>
</dbReference>
<dbReference type="Pfam" id="PF25896">
    <property type="entry name" value="HTH_AT3G52170"/>
    <property type="match status" value="1"/>
</dbReference>
<dbReference type="AlphaFoldDB" id="A0AAV5LAV6"/>
<feature type="region of interest" description="Disordered" evidence="1">
    <location>
        <begin position="343"/>
        <end position="368"/>
    </location>
</feature>
<comment type="caution">
    <text evidence="3">The sequence shown here is derived from an EMBL/GenBank/DDBJ whole genome shotgun (WGS) entry which is preliminary data.</text>
</comment>
<dbReference type="InterPro" id="IPR058942">
    <property type="entry name" value="AT3G52170-like"/>
</dbReference>
<organism evidence="3 4">
    <name type="scientific">Rubroshorea leprosula</name>
    <dbReference type="NCBI Taxonomy" id="152421"/>
    <lineage>
        <taxon>Eukaryota</taxon>
        <taxon>Viridiplantae</taxon>
        <taxon>Streptophyta</taxon>
        <taxon>Embryophyta</taxon>
        <taxon>Tracheophyta</taxon>
        <taxon>Spermatophyta</taxon>
        <taxon>Magnoliopsida</taxon>
        <taxon>eudicotyledons</taxon>
        <taxon>Gunneridae</taxon>
        <taxon>Pentapetalae</taxon>
        <taxon>rosids</taxon>
        <taxon>malvids</taxon>
        <taxon>Malvales</taxon>
        <taxon>Dipterocarpaceae</taxon>
        <taxon>Rubroshorea</taxon>
    </lineage>
</organism>
<dbReference type="PANTHER" id="PTHR34568">
    <property type="entry name" value="RRM DOMAIN-CONTAINING PROTEIN"/>
    <property type="match status" value="1"/>
</dbReference>
<evidence type="ECO:0000313" key="4">
    <source>
        <dbReference type="Proteomes" id="UP001054252"/>
    </source>
</evidence>
<reference evidence="3 4" key="1">
    <citation type="journal article" date="2021" name="Commun. Biol.">
        <title>The genome of Shorea leprosula (Dipterocarpaceae) highlights the ecological relevance of drought in aseasonal tropical rainforests.</title>
        <authorList>
            <person name="Ng K.K.S."/>
            <person name="Kobayashi M.J."/>
            <person name="Fawcett J.A."/>
            <person name="Hatakeyama M."/>
            <person name="Paape T."/>
            <person name="Ng C.H."/>
            <person name="Ang C.C."/>
            <person name="Tnah L.H."/>
            <person name="Lee C.T."/>
            <person name="Nishiyama T."/>
            <person name="Sese J."/>
            <person name="O'Brien M.J."/>
            <person name="Copetti D."/>
            <person name="Mohd Noor M.I."/>
            <person name="Ong R.C."/>
            <person name="Putra M."/>
            <person name="Sireger I.Z."/>
            <person name="Indrioko S."/>
            <person name="Kosugi Y."/>
            <person name="Izuno A."/>
            <person name="Isagi Y."/>
            <person name="Lee S.L."/>
            <person name="Shimizu K.K."/>
        </authorList>
    </citation>
    <scope>NUCLEOTIDE SEQUENCE [LARGE SCALE GENOMIC DNA]</scope>
    <source>
        <strain evidence="3">214</strain>
    </source>
</reference>
<feature type="compositionally biased region" description="Polar residues" evidence="1">
    <location>
        <begin position="352"/>
        <end position="368"/>
    </location>
</feature>